<evidence type="ECO:0000259" key="3">
    <source>
        <dbReference type="Pfam" id="PF10373"/>
    </source>
</evidence>
<accession>A0AA38HJ68</accession>
<dbReference type="EMBL" id="JALNTZ010000564">
    <property type="protein sequence ID" value="KAJ3632152.1"/>
    <property type="molecule type" value="Genomic_DNA"/>
</dbReference>
<evidence type="ECO:0008006" key="7">
    <source>
        <dbReference type="Google" id="ProtNLM"/>
    </source>
</evidence>
<comment type="caution">
    <text evidence="5">The sequence shown here is derived from an EMBL/GenBank/DDBJ whole genome shotgun (WGS) entry which is preliminary data.</text>
</comment>
<proteinExistence type="predicted"/>
<evidence type="ECO:0000256" key="1">
    <source>
        <dbReference type="ARBA" id="ARBA00023161"/>
    </source>
</evidence>
<gene>
    <name evidence="5" type="ORF">Zmor_019135</name>
</gene>
<dbReference type="GO" id="GO:0000184">
    <property type="term" value="P:nuclear-transcribed mRNA catabolic process, nonsense-mediated decay"/>
    <property type="evidence" value="ECO:0007669"/>
    <property type="project" value="UniProtKB-KW"/>
</dbReference>
<name>A0AA38HJ68_9CUCU</name>
<reference evidence="5" key="1">
    <citation type="journal article" date="2023" name="G3 (Bethesda)">
        <title>Whole genome assemblies of Zophobas morio and Tenebrio molitor.</title>
        <authorList>
            <person name="Kaur S."/>
            <person name="Stinson S.A."/>
            <person name="diCenzo G.C."/>
        </authorList>
    </citation>
    <scope>NUCLEOTIDE SEQUENCE</scope>
    <source>
        <strain evidence="5">QUZm001</strain>
    </source>
</reference>
<keyword evidence="6" id="KW-1185">Reference proteome</keyword>
<dbReference type="SUPFAM" id="SSF48452">
    <property type="entry name" value="TPR-like"/>
    <property type="match status" value="1"/>
</dbReference>
<keyword evidence="1" id="KW-0866">Nonsense-mediated mRNA decay</keyword>
<sequence length="992" mass="110922">MYASSPQSTLTNSVSARGWGVELKKTEVQDNNSSNYVYLKSNRNRKVVKTWRLQNGSDECSINLLSSVLTTKNGSYCKKHDSNSLNALHASNNNIAIAGGSTKGSVSTDIPSGDAVVPSTVTSSSLENELILNQLQVHLHDVASTPSNTLEYPLLLLAEAEDLASQQVAYFQESRYPVDPEMRTLRSRLISTLSKIIFLDFDFAVENDVDKKLWKLCFHKSIEEYRKTIREISLSIESLRKSEVMSSDPTCLTTASKALVLQNKILELSRLCRCFRGLLNEAVGFYTYLAERLARCFDLHFSSLVSFDSVGFSECPTYEQPTAASRYPALLSVHRCLIYLGDLARYFEVSCEVTSKDFIISRDYYLQALGLLSINGLPHNQLAVLNTYSEDYCGAVYRYCRSLLVAEPFETAKWNLQKVFEGFKTGKASCIERHRNYKKAPALQEFLQAFLELHSRFFHGESSIESLRVPMKQLLTKLLVAIKKKAICSSTMFQLVIINISLFYGYGKDTVPTVIETYSLRRDFATEFIFNFMATVLTSTSKFVQTAAQLESSNDSDPPDNRVPYRRRMPKQKNRGDHPPFMSSLKVFFDWLRWSCDAWWPPHERSRQLLNRRLLPSLASMIHFLPLAFKLPKDLLLSVTVFWRQPSPLPEDIELQGFSPLSTAVSKYVMDGKPTEEPLHIRVQCFVAFAQWAIQKFDCRDLFLGPGRLSSAVSPIFFESFGEKLYGNLNVGVTLADSRKDCLSAASAFKTSEAELDGSKQSYVEADDDDGADLLHAASAYVAPPHLLEHHDPVTNETVSPPSLSAIYSSPVLPFNEKDFPHIPSACTKSEDDDLVHLCQTAALPNTYEPGLSPKSAQEIPSSALNVNYFKAFSFSPGGCTTSERRNDYSLFGLVEPISPSCVNESPFLPPYLAPLSQWRPRCDWHTPLPTTEVKDFAAIHREGSNAGDTCESGDTGSRLLTSSKLLGSVLKSSSSEYASFTASTSRSYLLL</sequence>
<dbReference type="GO" id="GO:0070034">
    <property type="term" value="F:telomerase RNA binding"/>
    <property type="evidence" value="ECO:0007669"/>
    <property type="project" value="TreeGrafter"/>
</dbReference>
<dbReference type="GO" id="GO:0042162">
    <property type="term" value="F:telomeric DNA binding"/>
    <property type="evidence" value="ECO:0007669"/>
    <property type="project" value="TreeGrafter"/>
</dbReference>
<dbReference type="InterPro" id="IPR045153">
    <property type="entry name" value="Est1/Ebs1-like"/>
</dbReference>
<evidence type="ECO:0000256" key="2">
    <source>
        <dbReference type="SAM" id="MobiDB-lite"/>
    </source>
</evidence>
<feature type="compositionally biased region" description="Basic residues" evidence="2">
    <location>
        <begin position="564"/>
        <end position="573"/>
    </location>
</feature>
<dbReference type="Pfam" id="PF10373">
    <property type="entry name" value="EST1_DNA_bind"/>
    <property type="match status" value="1"/>
</dbReference>
<evidence type="ECO:0000313" key="6">
    <source>
        <dbReference type="Proteomes" id="UP001168821"/>
    </source>
</evidence>
<organism evidence="5 6">
    <name type="scientific">Zophobas morio</name>
    <dbReference type="NCBI Taxonomy" id="2755281"/>
    <lineage>
        <taxon>Eukaryota</taxon>
        <taxon>Metazoa</taxon>
        <taxon>Ecdysozoa</taxon>
        <taxon>Arthropoda</taxon>
        <taxon>Hexapoda</taxon>
        <taxon>Insecta</taxon>
        <taxon>Pterygota</taxon>
        <taxon>Neoptera</taxon>
        <taxon>Endopterygota</taxon>
        <taxon>Coleoptera</taxon>
        <taxon>Polyphaga</taxon>
        <taxon>Cucujiformia</taxon>
        <taxon>Tenebrionidae</taxon>
        <taxon>Zophobas</taxon>
    </lineage>
</organism>
<dbReference type="InterPro" id="IPR019458">
    <property type="entry name" value="Est1-like_N"/>
</dbReference>
<dbReference type="Gene3D" id="1.25.40.10">
    <property type="entry name" value="Tetratricopeptide repeat domain"/>
    <property type="match status" value="1"/>
</dbReference>
<dbReference type="AlphaFoldDB" id="A0AA38HJ68"/>
<dbReference type="GO" id="GO:0005697">
    <property type="term" value="C:telomerase holoenzyme complex"/>
    <property type="evidence" value="ECO:0007669"/>
    <property type="project" value="TreeGrafter"/>
</dbReference>
<dbReference type="Proteomes" id="UP001168821">
    <property type="component" value="Unassembled WGS sequence"/>
</dbReference>
<protein>
    <recommendedName>
        <fullName evidence="7">Protein SMG7</fullName>
    </recommendedName>
</protein>
<dbReference type="PANTHER" id="PTHR15696:SF0">
    <property type="entry name" value="TELOMERASE-BINDING PROTEIN EST1A"/>
    <property type="match status" value="1"/>
</dbReference>
<feature type="domain" description="Telomerase activating protein Est1-like N-terminal" evidence="4">
    <location>
        <begin position="208"/>
        <end position="348"/>
    </location>
</feature>
<feature type="region of interest" description="Disordered" evidence="2">
    <location>
        <begin position="549"/>
        <end position="577"/>
    </location>
</feature>
<dbReference type="InterPro" id="IPR018834">
    <property type="entry name" value="DNA/RNA-bd_Est1-type"/>
</dbReference>
<feature type="domain" description="DNA/RNA-binding" evidence="3">
    <location>
        <begin position="362"/>
        <end position="662"/>
    </location>
</feature>
<evidence type="ECO:0000313" key="5">
    <source>
        <dbReference type="EMBL" id="KAJ3632152.1"/>
    </source>
</evidence>
<dbReference type="PANTHER" id="PTHR15696">
    <property type="entry name" value="SMG-7 SUPPRESSOR WITH MORPHOLOGICAL EFFECT ON GENITALIA PROTEIN 7"/>
    <property type="match status" value="1"/>
</dbReference>
<dbReference type="InterPro" id="IPR011990">
    <property type="entry name" value="TPR-like_helical_dom_sf"/>
</dbReference>
<evidence type="ECO:0000259" key="4">
    <source>
        <dbReference type="Pfam" id="PF10374"/>
    </source>
</evidence>
<dbReference type="Pfam" id="PF10374">
    <property type="entry name" value="EST1"/>
    <property type="match status" value="1"/>
</dbReference>